<name>A0A6A6PH99_9PEZI</name>
<keyword evidence="3" id="KW-0808">Transferase</keyword>
<evidence type="ECO:0000313" key="3">
    <source>
        <dbReference type="EMBL" id="KAF2479285.1"/>
    </source>
</evidence>
<evidence type="ECO:0000259" key="2">
    <source>
        <dbReference type="Pfam" id="PF10469"/>
    </source>
</evidence>
<dbReference type="GeneID" id="54475847"/>
<dbReference type="InterPro" id="IPR009210">
    <property type="entry name" value="ASCC1"/>
</dbReference>
<dbReference type="OrthoDB" id="277832at2759"/>
<gene>
    <name evidence="3" type="ORF">BDY17DRAFT_305292</name>
</gene>
<keyword evidence="3" id="KW-0418">Kinase</keyword>
<accession>A0A6A6PH99</accession>
<dbReference type="Pfam" id="PF10469">
    <property type="entry name" value="AKAP7_NLS"/>
    <property type="match status" value="1"/>
</dbReference>
<feature type="domain" description="A-kinase anchor protein 7-like phosphoesterase" evidence="2">
    <location>
        <begin position="32"/>
        <end position="270"/>
    </location>
</feature>
<sequence length="292" mass="31941">MPVRCQTQRALHAMARTSNPRRPPKPKKPPLTHFLCVPLVTPASRPQLEASLRTFGEAVCVSDARSNRSDGASEDVPHRTGLPTISPKAVRPVGSIHCTLGVMSLDDQQLSNASDYLRGSEVKDLLKTFGQQPATSHETPPKTGPIVVSLKGLQSMHAPQNTSILYAAPQDDTSRLYPLCLALQKLYKDQGFLVDDDRELKLHATVINTIYAKGGARRPGRNGPQGHGPNANAPLKMDATLLLERYQGYVWMENVVLDRVAICEMGAKKMLNDEGEEVGAEYTEVASVEMPR</sequence>
<dbReference type="EMBL" id="MU001642">
    <property type="protein sequence ID" value="KAF2479285.1"/>
    <property type="molecule type" value="Genomic_DNA"/>
</dbReference>
<dbReference type="GO" id="GO:0005634">
    <property type="term" value="C:nucleus"/>
    <property type="evidence" value="ECO:0007669"/>
    <property type="project" value="TreeGrafter"/>
</dbReference>
<dbReference type="RefSeq" id="XP_033585855.1">
    <property type="nucleotide sequence ID" value="XM_033734845.1"/>
</dbReference>
<dbReference type="InterPro" id="IPR019510">
    <property type="entry name" value="AKAP7-like_phosphoesterase"/>
</dbReference>
<dbReference type="GO" id="GO:0016301">
    <property type="term" value="F:kinase activity"/>
    <property type="evidence" value="ECO:0007669"/>
    <property type="project" value="UniProtKB-KW"/>
</dbReference>
<protein>
    <submittedName>
        <fullName evidence="3">Kinase A anchor protein</fullName>
    </submittedName>
</protein>
<evidence type="ECO:0000313" key="4">
    <source>
        <dbReference type="Proteomes" id="UP000799767"/>
    </source>
</evidence>
<dbReference type="PANTHER" id="PTHR13360:SF1">
    <property type="entry name" value="ACTIVATING SIGNAL COINTEGRATOR 1 COMPLEX SUBUNIT 1"/>
    <property type="match status" value="1"/>
</dbReference>
<reference evidence="3" key="1">
    <citation type="journal article" date="2020" name="Stud. Mycol.">
        <title>101 Dothideomycetes genomes: a test case for predicting lifestyles and emergence of pathogens.</title>
        <authorList>
            <person name="Haridas S."/>
            <person name="Albert R."/>
            <person name="Binder M."/>
            <person name="Bloem J."/>
            <person name="Labutti K."/>
            <person name="Salamov A."/>
            <person name="Andreopoulos B."/>
            <person name="Baker S."/>
            <person name="Barry K."/>
            <person name="Bills G."/>
            <person name="Bluhm B."/>
            <person name="Cannon C."/>
            <person name="Castanera R."/>
            <person name="Culley D."/>
            <person name="Daum C."/>
            <person name="Ezra D."/>
            <person name="Gonzalez J."/>
            <person name="Henrissat B."/>
            <person name="Kuo A."/>
            <person name="Liang C."/>
            <person name="Lipzen A."/>
            <person name="Lutzoni F."/>
            <person name="Magnuson J."/>
            <person name="Mondo S."/>
            <person name="Nolan M."/>
            <person name="Ohm R."/>
            <person name="Pangilinan J."/>
            <person name="Park H.-J."/>
            <person name="Ramirez L."/>
            <person name="Alfaro M."/>
            <person name="Sun H."/>
            <person name="Tritt A."/>
            <person name="Yoshinaga Y."/>
            <person name="Zwiers L.-H."/>
            <person name="Turgeon B."/>
            <person name="Goodwin S."/>
            <person name="Spatafora J."/>
            <person name="Crous P."/>
            <person name="Grigoriev I."/>
        </authorList>
    </citation>
    <scope>NUCLEOTIDE SEQUENCE</scope>
    <source>
        <strain evidence="3">CBS 113389</strain>
    </source>
</reference>
<dbReference type="Proteomes" id="UP000799767">
    <property type="component" value="Unassembled WGS sequence"/>
</dbReference>
<proteinExistence type="predicted"/>
<evidence type="ECO:0000256" key="1">
    <source>
        <dbReference type="SAM" id="MobiDB-lite"/>
    </source>
</evidence>
<dbReference type="GO" id="GO:0006307">
    <property type="term" value="P:DNA alkylation repair"/>
    <property type="evidence" value="ECO:0007669"/>
    <property type="project" value="InterPro"/>
</dbReference>
<dbReference type="GO" id="GO:0006355">
    <property type="term" value="P:regulation of DNA-templated transcription"/>
    <property type="evidence" value="ECO:0007669"/>
    <property type="project" value="TreeGrafter"/>
</dbReference>
<feature type="region of interest" description="Disordered" evidence="1">
    <location>
        <begin position="1"/>
        <end position="30"/>
    </location>
</feature>
<dbReference type="Gene3D" id="3.90.1140.10">
    <property type="entry name" value="Cyclic phosphodiesterase"/>
    <property type="match status" value="1"/>
</dbReference>
<organism evidence="3 4">
    <name type="scientific">Neohortaea acidophila</name>
    <dbReference type="NCBI Taxonomy" id="245834"/>
    <lineage>
        <taxon>Eukaryota</taxon>
        <taxon>Fungi</taxon>
        <taxon>Dikarya</taxon>
        <taxon>Ascomycota</taxon>
        <taxon>Pezizomycotina</taxon>
        <taxon>Dothideomycetes</taxon>
        <taxon>Dothideomycetidae</taxon>
        <taxon>Mycosphaerellales</taxon>
        <taxon>Teratosphaeriaceae</taxon>
        <taxon>Neohortaea</taxon>
    </lineage>
</organism>
<keyword evidence="4" id="KW-1185">Reference proteome</keyword>
<dbReference type="AlphaFoldDB" id="A0A6A6PH99"/>
<feature type="region of interest" description="Disordered" evidence="1">
    <location>
        <begin position="65"/>
        <end position="88"/>
    </location>
</feature>
<dbReference type="PANTHER" id="PTHR13360">
    <property type="entry name" value="ACTIVATING SIGNAL COINTEGRATOR 1 COMPLEX SUBUNIT 1"/>
    <property type="match status" value="1"/>
</dbReference>